<accession>A0A0F9AFJ2</accession>
<name>A0A0F9AFJ2_9ZZZZ</name>
<organism evidence="1">
    <name type="scientific">marine sediment metagenome</name>
    <dbReference type="NCBI Taxonomy" id="412755"/>
    <lineage>
        <taxon>unclassified sequences</taxon>
        <taxon>metagenomes</taxon>
        <taxon>ecological metagenomes</taxon>
    </lineage>
</organism>
<proteinExistence type="predicted"/>
<evidence type="ECO:0000313" key="1">
    <source>
        <dbReference type="EMBL" id="KKL08294.1"/>
    </source>
</evidence>
<dbReference type="EMBL" id="LAZR01042937">
    <property type="protein sequence ID" value="KKL08294.1"/>
    <property type="molecule type" value="Genomic_DNA"/>
</dbReference>
<reference evidence="1" key="1">
    <citation type="journal article" date="2015" name="Nature">
        <title>Complex archaea that bridge the gap between prokaryotes and eukaryotes.</title>
        <authorList>
            <person name="Spang A."/>
            <person name="Saw J.H."/>
            <person name="Jorgensen S.L."/>
            <person name="Zaremba-Niedzwiedzka K."/>
            <person name="Martijn J."/>
            <person name="Lind A.E."/>
            <person name="van Eijk R."/>
            <person name="Schleper C."/>
            <person name="Guy L."/>
            <person name="Ettema T.J."/>
        </authorList>
    </citation>
    <scope>NUCLEOTIDE SEQUENCE</scope>
</reference>
<protein>
    <submittedName>
        <fullName evidence="1">Uncharacterized protein</fullName>
    </submittedName>
</protein>
<sequence length="472" mass="53266">SRKELEYDSEQETIPAVNIPFGQEGQVHIWGRNDTAENQKMGIEWWVRDPDGNVVEHYYDWETFWTGSGNAQHFIGDRFDFTKPGNWNIEVRLLMNQTSPQVVDTYNGRLCNVLSEVEAFEGSITRKELQYDSTSLAIPASAIPYGESVEVNIWGRNDGQDNQKLGIRWWVRDPDGVVQQTYTDWEFGTTGPNDDHHFWSPNFNADKAGNWTIKVELLMNQPNPVVVDTYDARLCSVLSEAELYEGSITKKEIEYDGQTALIPAVGIPMQDKGIINIYGRNETSGNQKLGIAWTVKDPDGDVWQNYADWEFGTTGPMDTHHFKGPSKEFTKVGQYTLEVILLMNESNPVEVASYSGNLCEVGAGPEPEYDALEITAYPAKVIQDQPLEVTCQFKFRGPSVTKVLYAALWKPGIIDPHNEVAHGEISLQIPGSADWELHTEKVVIYATVDPGTYGLYFKIDGIFPDRISPYYP</sequence>
<feature type="non-terminal residue" evidence="1">
    <location>
        <position position="472"/>
    </location>
</feature>
<gene>
    <name evidence="1" type="ORF">LCGC14_2577300</name>
</gene>
<comment type="caution">
    <text evidence="1">The sequence shown here is derived from an EMBL/GenBank/DDBJ whole genome shotgun (WGS) entry which is preliminary data.</text>
</comment>
<dbReference type="AlphaFoldDB" id="A0A0F9AFJ2"/>
<feature type="non-terminal residue" evidence="1">
    <location>
        <position position="1"/>
    </location>
</feature>